<dbReference type="SUPFAM" id="SSF48452">
    <property type="entry name" value="TPR-like"/>
    <property type="match status" value="1"/>
</dbReference>
<name>A0A1N7QH54_9RHOB</name>
<proteinExistence type="predicted"/>
<dbReference type="Gene3D" id="1.25.40.10">
    <property type="entry name" value="Tetratricopeptide repeat domain"/>
    <property type="match status" value="1"/>
</dbReference>
<dbReference type="EMBL" id="FTOT01000011">
    <property type="protein sequence ID" value="SIT22195.1"/>
    <property type="molecule type" value="Genomic_DNA"/>
</dbReference>
<dbReference type="InterPro" id="IPR011990">
    <property type="entry name" value="TPR-like_helical_dom_sf"/>
</dbReference>
<dbReference type="RefSeq" id="WP_076533937.1">
    <property type="nucleotide sequence ID" value="NZ_BMEH01000011.1"/>
</dbReference>
<evidence type="ECO:0000313" key="3">
    <source>
        <dbReference type="Proteomes" id="UP000186141"/>
    </source>
</evidence>
<evidence type="ECO:0000313" key="2">
    <source>
        <dbReference type="EMBL" id="SIT22195.1"/>
    </source>
</evidence>
<protein>
    <recommendedName>
        <fullName evidence="4">Tetratricopeptide repeat-containing protein</fullName>
    </recommendedName>
</protein>
<dbReference type="AlphaFoldDB" id="A0A1N7QH54"/>
<gene>
    <name evidence="2" type="ORF">SAMN05421774_11136</name>
</gene>
<organism evidence="2 3">
    <name type="scientific">Gemmobacter megaterium</name>
    <dbReference type="NCBI Taxonomy" id="1086013"/>
    <lineage>
        <taxon>Bacteria</taxon>
        <taxon>Pseudomonadati</taxon>
        <taxon>Pseudomonadota</taxon>
        <taxon>Alphaproteobacteria</taxon>
        <taxon>Rhodobacterales</taxon>
        <taxon>Paracoccaceae</taxon>
        <taxon>Gemmobacter</taxon>
    </lineage>
</organism>
<accession>A0A1N7QH54</accession>
<evidence type="ECO:0008006" key="4">
    <source>
        <dbReference type="Google" id="ProtNLM"/>
    </source>
</evidence>
<feature type="region of interest" description="Disordered" evidence="1">
    <location>
        <begin position="274"/>
        <end position="306"/>
    </location>
</feature>
<dbReference type="STRING" id="1086013.SAMN05421774_11136"/>
<feature type="compositionally biased region" description="Basic and acidic residues" evidence="1">
    <location>
        <begin position="275"/>
        <end position="286"/>
    </location>
</feature>
<evidence type="ECO:0000256" key="1">
    <source>
        <dbReference type="SAM" id="MobiDB-lite"/>
    </source>
</evidence>
<sequence length="306" mass="33235">MTAPNAELLRLGELLRLQKLDEARALVDRLLDTAPEAPAVLLAAADLALRSRKTASVPALLARAETAGANRFEMLVLRRRHAEQSRDTPALIACLTELVALRPNRHDLRAALAAAHWQAGEAPQARTLAQLVRSRAPDLALPYRVLFEIAYAERDLEEMRRIVEAAIASAAPFPRFPELVEFSFLIPAHERAGFIRRLCNRWPEYLQDAGAQGLRPVADTAAEEALQHEAITLAIQGDAVAAQAAIARLPEGNAVVRGIRKSELPDMLAKVPAAADRKRPVIRDTPDDMLCSAPGESGSRSCSSPG</sequence>
<keyword evidence="3" id="KW-1185">Reference proteome</keyword>
<dbReference type="Proteomes" id="UP000186141">
    <property type="component" value="Unassembled WGS sequence"/>
</dbReference>
<reference evidence="2 3" key="1">
    <citation type="submission" date="2017-01" db="EMBL/GenBank/DDBJ databases">
        <authorList>
            <person name="Mah S.A."/>
            <person name="Swanson W.J."/>
            <person name="Moy G.W."/>
            <person name="Vacquier V.D."/>
        </authorList>
    </citation>
    <scope>NUCLEOTIDE SEQUENCE [LARGE SCALE GENOMIC DNA]</scope>
    <source>
        <strain evidence="2 3">DSM 26375</strain>
    </source>
</reference>